<dbReference type="EMBL" id="CADCVE010000094">
    <property type="protein sequence ID" value="CAA9463800.1"/>
    <property type="molecule type" value="Genomic_DNA"/>
</dbReference>
<keyword evidence="5 11" id="KW-0545">Nucleotide biosynthesis</keyword>
<accession>A0A6J4R7N1</accession>
<keyword evidence="7 11" id="KW-0418">Kinase</keyword>
<dbReference type="FunFam" id="3.40.50.300:FF:000225">
    <property type="entry name" value="Thymidylate kinase"/>
    <property type="match status" value="1"/>
</dbReference>
<evidence type="ECO:0000256" key="11">
    <source>
        <dbReference type="HAMAP-Rule" id="MF_00165"/>
    </source>
</evidence>
<dbReference type="EC" id="2.7.4.9" evidence="2 11"/>
<evidence type="ECO:0000256" key="3">
    <source>
        <dbReference type="ARBA" id="ARBA00017144"/>
    </source>
</evidence>
<dbReference type="InterPro" id="IPR039430">
    <property type="entry name" value="Thymidylate_kin-like_dom"/>
</dbReference>
<dbReference type="SUPFAM" id="SSF52540">
    <property type="entry name" value="P-loop containing nucleoside triphosphate hydrolases"/>
    <property type="match status" value="1"/>
</dbReference>
<reference evidence="13" key="1">
    <citation type="submission" date="2020-02" db="EMBL/GenBank/DDBJ databases">
        <authorList>
            <person name="Meier V. D."/>
        </authorList>
    </citation>
    <scope>NUCLEOTIDE SEQUENCE</scope>
    <source>
        <strain evidence="13">AVDCRST_MAG28</strain>
    </source>
</reference>
<keyword evidence="4 11" id="KW-0808">Transferase</keyword>
<evidence type="ECO:0000256" key="1">
    <source>
        <dbReference type="ARBA" id="ARBA00009776"/>
    </source>
</evidence>
<evidence type="ECO:0000256" key="4">
    <source>
        <dbReference type="ARBA" id="ARBA00022679"/>
    </source>
</evidence>
<organism evidence="13">
    <name type="scientific">uncultured Rubrobacteraceae bacterium</name>
    <dbReference type="NCBI Taxonomy" id="349277"/>
    <lineage>
        <taxon>Bacteria</taxon>
        <taxon>Bacillati</taxon>
        <taxon>Actinomycetota</taxon>
        <taxon>Rubrobacteria</taxon>
        <taxon>Rubrobacterales</taxon>
        <taxon>Rubrobacteraceae</taxon>
        <taxon>environmental samples</taxon>
    </lineage>
</organism>
<dbReference type="Pfam" id="PF02223">
    <property type="entry name" value="Thymidylate_kin"/>
    <property type="match status" value="1"/>
</dbReference>
<comment type="function">
    <text evidence="10 11">Phosphorylation of dTMP to form dTDP in both de novo and salvage pathways of dTTP synthesis.</text>
</comment>
<name>A0A6J4R7N1_9ACTN</name>
<dbReference type="NCBIfam" id="TIGR00041">
    <property type="entry name" value="DTMP_kinase"/>
    <property type="match status" value="1"/>
</dbReference>
<proteinExistence type="inferred from homology"/>
<dbReference type="PROSITE" id="PS01331">
    <property type="entry name" value="THYMIDYLATE_KINASE"/>
    <property type="match status" value="1"/>
</dbReference>
<evidence type="ECO:0000256" key="7">
    <source>
        <dbReference type="ARBA" id="ARBA00022777"/>
    </source>
</evidence>
<dbReference type="HAMAP" id="MF_00165">
    <property type="entry name" value="Thymidylate_kinase"/>
    <property type="match status" value="1"/>
</dbReference>
<evidence type="ECO:0000256" key="9">
    <source>
        <dbReference type="ARBA" id="ARBA00048743"/>
    </source>
</evidence>
<dbReference type="InterPro" id="IPR018095">
    <property type="entry name" value="Thymidylate_kin_CS"/>
</dbReference>
<dbReference type="GO" id="GO:0005829">
    <property type="term" value="C:cytosol"/>
    <property type="evidence" value="ECO:0007669"/>
    <property type="project" value="TreeGrafter"/>
</dbReference>
<evidence type="ECO:0000256" key="10">
    <source>
        <dbReference type="ARBA" id="ARBA00057735"/>
    </source>
</evidence>
<dbReference type="GO" id="GO:0006235">
    <property type="term" value="P:dTTP biosynthetic process"/>
    <property type="evidence" value="ECO:0007669"/>
    <property type="project" value="UniProtKB-UniRule"/>
</dbReference>
<dbReference type="InterPro" id="IPR027417">
    <property type="entry name" value="P-loop_NTPase"/>
</dbReference>
<dbReference type="CDD" id="cd01672">
    <property type="entry name" value="TMPK"/>
    <property type="match status" value="1"/>
</dbReference>
<dbReference type="AlphaFoldDB" id="A0A6J4R7N1"/>
<dbReference type="PANTHER" id="PTHR10344:SF4">
    <property type="entry name" value="UMP-CMP KINASE 2, MITOCHONDRIAL"/>
    <property type="match status" value="1"/>
</dbReference>
<evidence type="ECO:0000313" key="13">
    <source>
        <dbReference type="EMBL" id="CAA9463800.1"/>
    </source>
</evidence>
<dbReference type="GO" id="GO:0004798">
    <property type="term" value="F:dTMP kinase activity"/>
    <property type="evidence" value="ECO:0007669"/>
    <property type="project" value="UniProtKB-UniRule"/>
</dbReference>
<evidence type="ECO:0000259" key="12">
    <source>
        <dbReference type="Pfam" id="PF02223"/>
    </source>
</evidence>
<comment type="caution">
    <text evidence="11">Lacks conserved residue(s) required for the propagation of feature annotation.</text>
</comment>
<evidence type="ECO:0000256" key="8">
    <source>
        <dbReference type="ARBA" id="ARBA00022840"/>
    </source>
</evidence>
<evidence type="ECO:0000256" key="5">
    <source>
        <dbReference type="ARBA" id="ARBA00022727"/>
    </source>
</evidence>
<evidence type="ECO:0000256" key="2">
    <source>
        <dbReference type="ARBA" id="ARBA00012980"/>
    </source>
</evidence>
<dbReference type="GO" id="GO:0006227">
    <property type="term" value="P:dUDP biosynthetic process"/>
    <property type="evidence" value="ECO:0007669"/>
    <property type="project" value="TreeGrafter"/>
</dbReference>
<dbReference type="Gene3D" id="3.40.50.300">
    <property type="entry name" value="P-loop containing nucleotide triphosphate hydrolases"/>
    <property type="match status" value="1"/>
</dbReference>
<dbReference type="GO" id="GO:0005524">
    <property type="term" value="F:ATP binding"/>
    <property type="evidence" value="ECO:0007669"/>
    <property type="project" value="UniProtKB-UniRule"/>
</dbReference>
<evidence type="ECO:0000256" key="6">
    <source>
        <dbReference type="ARBA" id="ARBA00022741"/>
    </source>
</evidence>
<protein>
    <recommendedName>
        <fullName evidence="3 11">Thymidylate kinase</fullName>
        <ecNumber evidence="2 11">2.7.4.9</ecNumber>
    </recommendedName>
    <alternativeName>
        <fullName evidence="11">dTMP kinase</fullName>
    </alternativeName>
</protein>
<sequence>MDFSGKSTLVRNLKTLFSDLDPPPFFTREPGGTPAAERIREVLLDPELDMDPWTEAYLYAAARAGLVRGSILPRLESGRVVVCERFLDSSLAYQGVGRGLGVAAVRELNEQAIGDVVPDATFYLRLSPEERIRRARESGATLDRIEKAGDDFMKRVEEGFEELARSEPDRIKVLDASLPPERLAEAIRIEILSLQDSRP</sequence>
<dbReference type="PANTHER" id="PTHR10344">
    <property type="entry name" value="THYMIDYLATE KINASE"/>
    <property type="match status" value="1"/>
</dbReference>
<feature type="domain" description="Thymidylate kinase-like" evidence="12">
    <location>
        <begin position="1"/>
        <end position="187"/>
    </location>
</feature>
<dbReference type="GO" id="GO:0006233">
    <property type="term" value="P:dTDP biosynthetic process"/>
    <property type="evidence" value="ECO:0007669"/>
    <property type="project" value="InterPro"/>
</dbReference>
<comment type="similarity">
    <text evidence="1 11">Belongs to the thymidylate kinase family.</text>
</comment>
<gene>
    <name evidence="11" type="primary">tmk</name>
    <name evidence="13" type="ORF">AVDCRST_MAG28-3814</name>
</gene>
<comment type="catalytic activity">
    <reaction evidence="9 11">
        <text>dTMP + ATP = dTDP + ADP</text>
        <dbReference type="Rhea" id="RHEA:13517"/>
        <dbReference type="ChEBI" id="CHEBI:30616"/>
        <dbReference type="ChEBI" id="CHEBI:58369"/>
        <dbReference type="ChEBI" id="CHEBI:63528"/>
        <dbReference type="ChEBI" id="CHEBI:456216"/>
        <dbReference type="EC" id="2.7.4.9"/>
    </reaction>
</comment>
<dbReference type="InterPro" id="IPR018094">
    <property type="entry name" value="Thymidylate_kinase"/>
</dbReference>
<keyword evidence="6 11" id="KW-0547">Nucleotide-binding</keyword>
<keyword evidence="8 11" id="KW-0067">ATP-binding</keyword>